<dbReference type="PANTHER" id="PTHR12869">
    <property type="entry name" value="SMALL SEVEN TRANSMEMBRANE DOMAIN-CONTAINING PROTEIN"/>
    <property type="match status" value="1"/>
</dbReference>
<name>A0A077ZTT2_STYLE</name>
<dbReference type="InParanoid" id="A0A077ZTT2"/>
<feature type="transmembrane region" description="Helical" evidence="11">
    <location>
        <begin position="148"/>
        <end position="170"/>
    </location>
</feature>
<evidence type="ECO:0000313" key="12">
    <source>
        <dbReference type="EMBL" id="CDW73298.1"/>
    </source>
</evidence>
<feature type="transmembrane region" description="Helical" evidence="11">
    <location>
        <begin position="6"/>
        <end position="24"/>
    </location>
</feature>
<dbReference type="Pfam" id="PF09767">
    <property type="entry name" value="DUF2053"/>
    <property type="match status" value="1"/>
</dbReference>
<dbReference type="AlphaFoldDB" id="A0A077ZTT2"/>
<dbReference type="PANTHER" id="PTHR12869:SF0">
    <property type="entry name" value="BOS COMPLEX SUBUNIT TMEM147"/>
    <property type="match status" value="1"/>
</dbReference>
<protein>
    <recommendedName>
        <fullName evidence="9">BOS complex subunit TMEM147</fullName>
    </recommendedName>
    <alternativeName>
        <fullName evidence="10">Transmembrane protein 147</fullName>
    </alternativeName>
</protein>
<dbReference type="OrthoDB" id="9993532at2759"/>
<proteinExistence type="inferred from homology"/>
<accession>A0A077ZTT2</accession>
<evidence type="ECO:0000256" key="2">
    <source>
        <dbReference type="ARBA" id="ARBA00004651"/>
    </source>
</evidence>
<dbReference type="EMBL" id="CCKQ01002209">
    <property type="protein sequence ID" value="CDW73298.1"/>
    <property type="molecule type" value="Genomic_DNA"/>
</dbReference>
<evidence type="ECO:0000256" key="9">
    <source>
        <dbReference type="ARBA" id="ARBA00034846"/>
    </source>
</evidence>
<dbReference type="OMA" id="SKCVYAG"/>
<dbReference type="GO" id="GO:0005886">
    <property type="term" value="C:plasma membrane"/>
    <property type="evidence" value="ECO:0007669"/>
    <property type="project" value="UniProtKB-SubCell"/>
</dbReference>
<sequence>MTVSTTINSFLLTFGPLIVTYQGLNLKQFNAYPACFFGAIAFLLTQIGKFIILAIAFPLIFPGDDFSEDDEQGSKFQVEHDVLRALVSCVDIVGLYFVLNAKRLMTIMGDLDVKIVAVGLGWSAAELVTSNFLDIIFQSWSNEMKSEYIMQALSANLDILEIIALTYLAYTLTKKEESSKKNLVYILVVLRYLMPVVLRYTKEQTKDVARECDLCYESMFIGAKAIFAGLLYLGSQKLK</sequence>
<evidence type="ECO:0000256" key="4">
    <source>
        <dbReference type="ARBA" id="ARBA00022692"/>
    </source>
</evidence>
<gene>
    <name evidence="12" type="primary">Contig12319.g13155</name>
    <name evidence="12" type="ORF">STYLEM_2274</name>
</gene>
<dbReference type="Proteomes" id="UP000039865">
    <property type="component" value="Unassembled WGS sequence"/>
</dbReference>
<evidence type="ECO:0000256" key="8">
    <source>
        <dbReference type="ARBA" id="ARBA00034739"/>
    </source>
</evidence>
<dbReference type="InterPro" id="IPR019164">
    <property type="entry name" value="TMEM147"/>
</dbReference>
<feature type="transmembrane region" description="Helical" evidence="11">
    <location>
        <begin position="182"/>
        <end position="198"/>
    </location>
</feature>
<keyword evidence="6 11" id="KW-1133">Transmembrane helix</keyword>
<feature type="transmembrane region" description="Helical" evidence="11">
    <location>
        <begin position="36"/>
        <end position="61"/>
    </location>
</feature>
<evidence type="ECO:0000256" key="5">
    <source>
        <dbReference type="ARBA" id="ARBA00022824"/>
    </source>
</evidence>
<feature type="transmembrane region" description="Helical" evidence="11">
    <location>
        <begin position="81"/>
        <end position="99"/>
    </location>
</feature>
<evidence type="ECO:0000256" key="11">
    <source>
        <dbReference type="SAM" id="Phobius"/>
    </source>
</evidence>
<organism evidence="12 13">
    <name type="scientific">Stylonychia lemnae</name>
    <name type="common">Ciliate</name>
    <dbReference type="NCBI Taxonomy" id="5949"/>
    <lineage>
        <taxon>Eukaryota</taxon>
        <taxon>Sar</taxon>
        <taxon>Alveolata</taxon>
        <taxon>Ciliophora</taxon>
        <taxon>Intramacronucleata</taxon>
        <taxon>Spirotrichea</taxon>
        <taxon>Stichotrichia</taxon>
        <taxon>Sporadotrichida</taxon>
        <taxon>Oxytrichidae</taxon>
        <taxon>Stylonychinae</taxon>
        <taxon>Stylonychia</taxon>
    </lineage>
</organism>
<dbReference type="FunCoup" id="A0A077ZTT2">
    <property type="interactions" value="78"/>
</dbReference>
<evidence type="ECO:0000256" key="6">
    <source>
        <dbReference type="ARBA" id="ARBA00022989"/>
    </source>
</evidence>
<comment type="similarity">
    <text evidence="8">Belongs to the TMEM147 family.</text>
</comment>
<evidence type="ECO:0000256" key="1">
    <source>
        <dbReference type="ARBA" id="ARBA00004477"/>
    </source>
</evidence>
<dbReference type="GO" id="GO:0005789">
    <property type="term" value="C:endoplasmic reticulum membrane"/>
    <property type="evidence" value="ECO:0007669"/>
    <property type="project" value="UniProtKB-SubCell"/>
</dbReference>
<keyword evidence="3" id="KW-1003">Cell membrane</keyword>
<keyword evidence="13" id="KW-1185">Reference proteome</keyword>
<evidence type="ECO:0000256" key="7">
    <source>
        <dbReference type="ARBA" id="ARBA00023136"/>
    </source>
</evidence>
<keyword evidence="7 11" id="KW-0472">Membrane</keyword>
<feature type="transmembrane region" description="Helical" evidence="11">
    <location>
        <begin position="218"/>
        <end position="235"/>
    </location>
</feature>
<evidence type="ECO:0000313" key="13">
    <source>
        <dbReference type="Proteomes" id="UP000039865"/>
    </source>
</evidence>
<comment type="subcellular location">
    <subcellularLocation>
        <location evidence="2">Cell membrane</location>
        <topology evidence="2">Multi-pass membrane protein</topology>
    </subcellularLocation>
    <subcellularLocation>
        <location evidence="1">Endoplasmic reticulum membrane</location>
        <topology evidence="1">Multi-pass membrane protein</topology>
    </subcellularLocation>
</comment>
<keyword evidence="4 11" id="KW-0812">Transmembrane</keyword>
<keyword evidence="5" id="KW-0256">Endoplasmic reticulum</keyword>
<reference evidence="12 13" key="1">
    <citation type="submission" date="2014-06" db="EMBL/GenBank/DDBJ databases">
        <authorList>
            <person name="Swart Estienne"/>
        </authorList>
    </citation>
    <scope>NUCLEOTIDE SEQUENCE [LARGE SCALE GENOMIC DNA]</scope>
    <source>
        <strain evidence="12 13">130c</strain>
    </source>
</reference>
<evidence type="ECO:0000256" key="3">
    <source>
        <dbReference type="ARBA" id="ARBA00022475"/>
    </source>
</evidence>
<evidence type="ECO:0000256" key="10">
    <source>
        <dbReference type="ARBA" id="ARBA00034899"/>
    </source>
</evidence>